<dbReference type="InterPro" id="IPR003593">
    <property type="entry name" value="AAA+_ATPase"/>
</dbReference>
<dbReference type="PROSITE" id="PS50893">
    <property type="entry name" value="ABC_TRANSPORTER_2"/>
    <property type="match status" value="1"/>
</dbReference>
<dbReference type="Proteomes" id="UP000239814">
    <property type="component" value="Chromosome"/>
</dbReference>
<dbReference type="SMART" id="SM00382">
    <property type="entry name" value="AAA"/>
    <property type="match status" value="1"/>
</dbReference>
<name>A0A2S0KF80_9ACTN</name>
<dbReference type="RefSeq" id="WP_105942063.1">
    <property type="nucleotide sequence ID" value="NZ_CP027433.1"/>
</dbReference>
<evidence type="ECO:0000256" key="3">
    <source>
        <dbReference type="ARBA" id="ARBA00022741"/>
    </source>
</evidence>
<comment type="similarity">
    <text evidence="1">Belongs to the ABC transporter superfamily.</text>
</comment>
<sequence>MIRISGVSKSYGDKTAVSGVALTAESGALTYLLGPNGAGKSTLLRLIAGLSSPDRGEVTIDGRRLVDHRQPLRTIGFNIASGSVNPALTAEQHLRWQAELGGVDRKAVGWALRQVGLAGVADRPVGKFSLGMLQRLGIASAILGDPQNLVLDEPANGLDVDGVLWLRDYFTYLAKKRGKALLIASHDLPEVAITADRIAVMGQGRLLADEPAADLLARGEGPRPLESVYVALTRHAVEYGPAGKDKR</sequence>
<reference evidence="6 7" key="1">
    <citation type="submission" date="2018-03" db="EMBL/GenBank/DDBJ databases">
        <title>Characteristics and genome of n-alkane degrading marine bacteria Gordonia iterans isolated from crude oil contaminated in Tae-an, South Korea.</title>
        <authorList>
            <person name="Lee S.-S."/>
            <person name="Kim H."/>
        </authorList>
    </citation>
    <scope>NUCLEOTIDE SEQUENCE [LARGE SCALE GENOMIC DNA]</scope>
    <source>
        <strain evidence="6 7">Co17</strain>
    </source>
</reference>
<dbReference type="InterPro" id="IPR027417">
    <property type="entry name" value="P-loop_NTPase"/>
</dbReference>
<keyword evidence="2" id="KW-0813">Transport</keyword>
<dbReference type="EMBL" id="CP027433">
    <property type="protein sequence ID" value="AVM00335.1"/>
    <property type="molecule type" value="Genomic_DNA"/>
</dbReference>
<dbReference type="KEGG" id="git:C6V83_08675"/>
<dbReference type="PANTHER" id="PTHR43335:SF4">
    <property type="entry name" value="ABC TRANSPORTER, ATP-BINDING PROTEIN"/>
    <property type="match status" value="1"/>
</dbReference>
<evidence type="ECO:0000256" key="4">
    <source>
        <dbReference type="ARBA" id="ARBA00022840"/>
    </source>
</evidence>
<proteinExistence type="inferred from homology"/>
<dbReference type="OrthoDB" id="9804819at2"/>
<dbReference type="Gene3D" id="3.40.50.300">
    <property type="entry name" value="P-loop containing nucleotide triphosphate hydrolases"/>
    <property type="match status" value="1"/>
</dbReference>
<keyword evidence="3" id="KW-0547">Nucleotide-binding</keyword>
<organism evidence="6 7">
    <name type="scientific">Gordonia iterans</name>
    <dbReference type="NCBI Taxonomy" id="1004901"/>
    <lineage>
        <taxon>Bacteria</taxon>
        <taxon>Bacillati</taxon>
        <taxon>Actinomycetota</taxon>
        <taxon>Actinomycetes</taxon>
        <taxon>Mycobacteriales</taxon>
        <taxon>Gordoniaceae</taxon>
        <taxon>Gordonia</taxon>
    </lineage>
</organism>
<dbReference type="AlphaFoldDB" id="A0A2S0KF80"/>
<dbReference type="PROSITE" id="PS00211">
    <property type="entry name" value="ABC_TRANSPORTER_1"/>
    <property type="match status" value="1"/>
</dbReference>
<dbReference type="SUPFAM" id="SSF52540">
    <property type="entry name" value="P-loop containing nucleoside triphosphate hydrolases"/>
    <property type="match status" value="1"/>
</dbReference>
<keyword evidence="7" id="KW-1185">Reference proteome</keyword>
<dbReference type="InterPro" id="IPR017871">
    <property type="entry name" value="ABC_transporter-like_CS"/>
</dbReference>
<evidence type="ECO:0000256" key="1">
    <source>
        <dbReference type="ARBA" id="ARBA00005417"/>
    </source>
</evidence>
<accession>A0A2S0KF80</accession>
<feature type="domain" description="ABC transporter" evidence="5">
    <location>
        <begin position="2"/>
        <end position="228"/>
    </location>
</feature>
<dbReference type="GO" id="GO:0005524">
    <property type="term" value="F:ATP binding"/>
    <property type="evidence" value="ECO:0007669"/>
    <property type="project" value="UniProtKB-KW"/>
</dbReference>
<dbReference type="GO" id="GO:0016887">
    <property type="term" value="F:ATP hydrolysis activity"/>
    <property type="evidence" value="ECO:0007669"/>
    <property type="project" value="InterPro"/>
</dbReference>
<protein>
    <submittedName>
        <fullName evidence="6">ABC transporter</fullName>
    </submittedName>
</protein>
<gene>
    <name evidence="6" type="ORF">C6V83_08675</name>
</gene>
<evidence type="ECO:0000256" key="2">
    <source>
        <dbReference type="ARBA" id="ARBA00022448"/>
    </source>
</evidence>
<evidence type="ECO:0000313" key="7">
    <source>
        <dbReference type="Proteomes" id="UP000239814"/>
    </source>
</evidence>
<evidence type="ECO:0000259" key="5">
    <source>
        <dbReference type="PROSITE" id="PS50893"/>
    </source>
</evidence>
<keyword evidence="4" id="KW-0067">ATP-binding</keyword>
<dbReference type="Pfam" id="PF00005">
    <property type="entry name" value="ABC_tran"/>
    <property type="match status" value="1"/>
</dbReference>
<dbReference type="InterPro" id="IPR003439">
    <property type="entry name" value="ABC_transporter-like_ATP-bd"/>
</dbReference>
<dbReference type="PANTHER" id="PTHR43335">
    <property type="entry name" value="ABC TRANSPORTER, ATP-BINDING PROTEIN"/>
    <property type="match status" value="1"/>
</dbReference>
<evidence type="ECO:0000313" key="6">
    <source>
        <dbReference type="EMBL" id="AVM00335.1"/>
    </source>
</evidence>